<reference evidence="1 2" key="2">
    <citation type="submission" date="2017-10" db="EMBL/GenBank/DDBJ databases">
        <authorList>
            <person name="Banno H."/>
            <person name="Chua N.-H."/>
        </authorList>
    </citation>
    <scope>NUCLEOTIDE SEQUENCE [LARGE SCALE GENOMIC DNA]</scope>
    <source>
        <strain evidence="1 2">JK626</strain>
    </source>
</reference>
<evidence type="ECO:0000313" key="1">
    <source>
        <dbReference type="EMBL" id="PHU34416.1"/>
    </source>
</evidence>
<dbReference type="InterPro" id="IPR035069">
    <property type="entry name" value="TTHA1013/TTHA0281-like"/>
</dbReference>
<dbReference type="AlphaFoldDB" id="A0A2G3DTQ1"/>
<evidence type="ECO:0000313" key="2">
    <source>
        <dbReference type="Proteomes" id="UP000225889"/>
    </source>
</evidence>
<dbReference type="EMBL" id="PDYF01000024">
    <property type="protein sequence ID" value="PHU34416.1"/>
    <property type="molecule type" value="Genomic_DNA"/>
</dbReference>
<protein>
    <submittedName>
        <fullName evidence="1">HicB family protein</fullName>
    </submittedName>
</protein>
<accession>A0A2G3DTQ1</accession>
<name>A0A2G3DTQ1_9FIRM</name>
<reference evidence="1 2" key="1">
    <citation type="submission" date="2017-10" db="EMBL/GenBank/DDBJ databases">
        <title>Resolving the taxonomy of Roseburia spp., Eubacterium rectale and Agathobacter spp. through phylogenomic analysis.</title>
        <authorList>
            <person name="Sheridan P.O."/>
            <person name="Walker A.W."/>
            <person name="Duncan S.H."/>
            <person name="Scott K.P."/>
            <person name="Toole P.W.O."/>
            <person name="Luis P."/>
            <person name="Flint H.J."/>
        </authorList>
    </citation>
    <scope>NUCLEOTIDE SEQUENCE [LARGE SCALE GENOMIC DNA]</scope>
    <source>
        <strain evidence="1 2">JK626</strain>
    </source>
</reference>
<organism evidence="1 2">
    <name type="scientific">Pseudobutyrivibrio ruminis</name>
    <dbReference type="NCBI Taxonomy" id="46206"/>
    <lineage>
        <taxon>Bacteria</taxon>
        <taxon>Bacillati</taxon>
        <taxon>Bacillota</taxon>
        <taxon>Clostridia</taxon>
        <taxon>Lachnospirales</taxon>
        <taxon>Lachnospiraceae</taxon>
        <taxon>Pseudobutyrivibrio</taxon>
    </lineage>
</organism>
<dbReference type="Proteomes" id="UP000225889">
    <property type="component" value="Unassembled WGS sequence"/>
</dbReference>
<comment type="caution">
    <text evidence="1">The sequence shown here is derived from an EMBL/GenBank/DDBJ whole genome shotgun (WGS) entry which is preliminary data.</text>
</comment>
<gene>
    <name evidence="1" type="ORF">CSX01_10170</name>
</gene>
<dbReference type="Gene3D" id="3.30.160.250">
    <property type="match status" value="1"/>
</dbReference>
<proteinExistence type="predicted"/>
<dbReference type="RefSeq" id="WP_099392304.1">
    <property type="nucleotide sequence ID" value="NZ_PDYF01000024.1"/>
</dbReference>
<dbReference type="SUPFAM" id="SSF143100">
    <property type="entry name" value="TTHA1013/TTHA0281-like"/>
    <property type="match status" value="1"/>
</dbReference>
<sequence length="129" mass="14519">MANRIAYPVVLTPDECGYLVYVPAFNIDTSGKDMADAMEMARDAIGIVGIEYQDQGLALPNIDDGEMITEANDIVTYVDIDFDAYRLKCDNRRVRKNVTIPYYLNLKAEKLGLNFSRILEEALLVKVGY</sequence>